<evidence type="ECO:0000256" key="1">
    <source>
        <dbReference type="ARBA" id="ARBA00004613"/>
    </source>
</evidence>
<dbReference type="InterPro" id="IPR001343">
    <property type="entry name" value="Hemolysn_Ca-bd"/>
</dbReference>
<gene>
    <name evidence="3" type="ORF">SAMN05421759_1334</name>
</gene>
<keyword evidence="4" id="KW-1185">Reference proteome</keyword>
<keyword evidence="2" id="KW-0964">Secreted</keyword>
<dbReference type="PANTHER" id="PTHR38340:SF1">
    <property type="entry name" value="S-LAYER PROTEIN"/>
    <property type="match status" value="1"/>
</dbReference>
<dbReference type="GO" id="GO:0005509">
    <property type="term" value="F:calcium ion binding"/>
    <property type="evidence" value="ECO:0007669"/>
    <property type="project" value="InterPro"/>
</dbReference>
<dbReference type="Pfam" id="PF00353">
    <property type="entry name" value="HemolysinCabind"/>
    <property type="match status" value="3"/>
</dbReference>
<protein>
    <submittedName>
        <fullName evidence="3">Hemolysin-type calcium-binding repeat-containing protein</fullName>
    </submittedName>
</protein>
<name>A0A1N7Q756_9RHOB</name>
<evidence type="ECO:0000256" key="2">
    <source>
        <dbReference type="ARBA" id="ARBA00022525"/>
    </source>
</evidence>
<dbReference type="InterPro" id="IPR050557">
    <property type="entry name" value="RTX_toxin/Mannuronan_C5-epim"/>
</dbReference>
<dbReference type="InterPro" id="IPR017853">
    <property type="entry name" value="GH"/>
</dbReference>
<dbReference type="AlphaFoldDB" id="A0A1N7Q756"/>
<evidence type="ECO:0000313" key="4">
    <source>
        <dbReference type="Proteomes" id="UP000186684"/>
    </source>
</evidence>
<dbReference type="InterPro" id="IPR011049">
    <property type="entry name" value="Serralysin-like_metalloprot_C"/>
</dbReference>
<sequence>MNTINPHGFYGEIATSDLFGGNVLANRGNATGEGSYEQLAEEIGVSSLRYPGGSLTEEYFDLSNPDSPQQVGNETGEIVDFIPISDFLEMASSVKASVSIVIPTRNMLSNAVDENGDRIVDINEEGLRDFVYDVVTGVYGEADILMFEIGNEYWGSGRMNSAEYGRVAKEVTEIIADELAFVEETTGIDTEEIRIGVQMGANFNYASLSVQYDGMSPQGVILDMNEKYNLGIDDSIIRGNGEVNWFELSNKIIIGEIGSETIELIDGIIAHVYSKEPEVEGQRDFLLDVINDTWVDSFPDMEIYVTEWNQHANTGAFDEHEDYGLYQAQEMLNIVEEFMASGVDSAYVWPLIQNTESTLSQGFSHTELTVAGEMFAIMQETLPGKQMIDLDMRSDETEAVFEGLSVHAFYGNGEVVFYLMSDSPTTGTFDVYAGGIFNGYEDVFGKILGVGIGEDPGSNSSNAIVQEINTDGVIDGLTISAELNPGEILVLTFSRVELSNELEHELIELGGSIDVVEDPLGEIFDDEPVTDQFIKGTVLADTILGANGNDTISSGLNNDTVYGGLGDDSIGAGAGHDFVKSGDGNDFVKGGVGNDTLNAGAGNDAIKGDFGSDIIRGREGDDWIDAGFGDDEIYGESDNDTLKGGEGSDTIFGGWGEDILLGNDGDDFMDGGAGRNTLSGGAGEDTFFFDLEDSFENSVVDFDPSADKLELNSDNQDDFEISVHEGENGEVVVNFDDDQSISFQNHIYDEDNSASDVFAWLGL</sequence>
<comment type="subcellular location">
    <subcellularLocation>
        <location evidence="1">Secreted</location>
    </subcellularLocation>
</comment>
<dbReference type="Proteomes" id="UP000186684">
    <property type="component" value="Unassembled WGS sequence"/>
</dbReference>
<dbReference type="PANTHER" id="PTHR38340">
    <property type="entry name" value="S-LAYER PROTEIN"/>
    <property type="match status" value="1"/>
</dbReference>
<dbReference type="STRING" id="633194.SAMN05421759_1334"/>
<dbReference type="SUPFAM" id="SSF51445">
    <property type="entry name" value="(Trans)glycosidases"/>
    <property type="match status" value="1"/>
</dbReference>
<dbReference type="Gene3D" id="3.20.20.80">
    <property type="entry name" value="Glycosidases"/>
    <property type="match status" value="1"/>
</dbReference>
<dbReference type="SUPFAM" id="SSF51120">
    <property type="entry name" value="beta-Roll"/>
    <property type="match status" value="1"/>
</dbReference>
<dbReference type="OrthoDB" id="419320at2"/>
<dbReference type="PRINTS" id="PR00313">
    <property type="entry name" value="CABNDNGRPT"/>
</dbReference>
<dbReference type="EMBL" id="FTOQ01000033">
    <property type="protein sequence ID" value="SIT18661.1"/>
    <property type="molecule type" value="Genomic_DNA"/>
</dbReference>
<accession>A0A1N7Q756</accession>
<proteinExistence type="predicted"/>
<dbReference type="GO" id="GO:0005576">
    <property type="term" value="C:extracellular region"/>
    <property type="evidence" value="ECO:0007669"/>
    <property type="project" value="UniProtKB-SubCell"/>
</dbReference>
<organism evidence="3 4">
    <name type="scientific">Roseivivax lentus</name>
    <dbReference type="NCBI Taxonomy" id="633194"/>
    <lineage>
        <taxon>Bacteria</taxon>
        <taxon>Pseudomonadati</taxon>
        <taxon>Pseudomonadota</taxon>
        <taxon>Alphaproteobacteria</taxon>
        <taxon>Rhodobacterales</taxon>
        <taxon>Roseobacteraceae</taxon>
        <taxon>Roseivivax</taxon>
    </lineage>
</organism>
<dbReference type="RefSeq" id="WP_076451391.1">
    <property type="nucleotide sequence ID" value="NZ_FTOQ01000033.1"/>
</dbReference>
<evidence type="ECO:0000313" key="3">
    <source>
        <dbReference type="EMBL" id="SIT18661.1"/>
    </source>
</evidence>
<reference evidence="4" key="1">
    <citation type="submission" date="2017-01" db="EMBL/GenBank/DDBJ databases">
        <authorList>
            <person name="Varghese N."/>
            <person name="Submissions S."/>
        </authorList>
    </citation>
    <scope>NUCLEOTIDE SEQUENCE [LARGE SCALE GENOMIC DNA]</scope>
    <source>
        <strain evidence="4">DSM 29430</strain>
    </source>
</reference>
<dbReference type="Gene3D" id="2.150.10.10">
    <property type="entry name" value="Serralysin-like metalloprotease, C-terminal"/>
    <property type="match status" value="2"/>
</dbReference>